<reference evidence="10" key="1">
    <citation type="submission" date="2018-05" db="EMBL/GenBank/DDBJ databases">
        <authorList>
            <person name="Lanie J.A."/>
            <person name="Ng W.-L."/>
            <person name="Kazmierczak K.M."/>
            <person name="Andrzejewski T.M."/>
            <person name="Davidsen T.M."/>
            <person name="Wayne K.J."/>
            <person name="Tettelin H."/>
            <person name="Glass J.I."/>
            <person name="Rusch D."/>
            <person name="Podicherti R."/>
            <person name="Tsui H.-C.T."/>
            <person name="Winkler M.E."/>
        </authorList>
    </citation>
    <scope>NUCLEOTIDE SEQUENCE</scope>
</reference>
<dbReference type="Gene3D" id="3.40.50.620">
    <property type="entry name" value="HUPs"/>
    <property type="match status" value="1"/>
</dbReference>
<dbReference type="SUPFAM" id="SSF52402">
    <property type="entry name" value="Adenine nucleotide alpha hydrolases-like"/>
    <property type="match status" value="1"/>
</dbReference>
<feature type="non-terminal residue" evidence="10">
    <location>
        <position position="1"/>
    </location>
</feature>
<sequence>KVSGIIHLHHGLRGEAADEDSKATRVLADDLQVPYHETRVDVRAMARERGNSIEEAGRAARIAFFEETAKRVGADRVAVGHHQDDQAETFLLRILRGAGTRGLSSIYPRHGVIIRPLLELSKRALRDFVDAESIKFRNDETNNDLTIPRNRIRHQLLPYLRENFTQGISAVLAREAHVARQDADWLDDAADQASARVVETRENVVTLDARELLVLPPALAWRVVKRALGTFARERFISLDHVEAVMGLTAFGNKRSVSLPGQRAKMVNGSVHLEPADVVMTAEPVEFSYMLSVPGEVLVEESGRRIKATLGKVPDRSGLCNRSELVAVDAERMVGPMTVRGRRPGDRLRPLGSPGKRSLQDLFVDRKVSRASRDRVPIVTDSDGRIVWIVGLTVAHQFRVTERTQSVIFLESKRLGVEE</sequence>
<dbReference type="NCBIfam" id="TIGR02432">
    <property type="entry name" value="lysidine_TilS_N"/>
    <property type="match status" value="1"/>
</dbReference>
<dbReference type="Pfam" id="PF01171">
    <property type="entry name" value="ATP_bind_3"/>
    <property type="match status" value="1"/>
</dbReference>
<name>A0A381SD89_9ZZZZ</name>
<feature type="domain" description="Lysidine-tRNA(Ile) synthetase C-terminal" evidence="9">
    <location>
        <begin position="337"/>
        <end position="410"/>
    </location>
</feature>
<protein>
    <recommendedName>
        <fullName evidence="2">tRNA(Ile)-lysidine synthetase</fullName>
        <ecNumber evidence="2">6.3.4.19</ecNumber>
    </recommendedName>
</protein>
<keyword evidence="4" id="KW-0436">Ligase</keyword>
<evidence type="ECO:0000256" key="3">
    <source>
        <dbReference type="ARBA" id="ARBA00022490"/>
    </source>
</evidence>
<comment type="subcellular location">
    <subcellularLocation>
        <location evidence="1">Cytoplasm</location>
    </subcellularLocation>
</comment>
<dbReference type="Pfam" id="PF11734">
    <property type="entry name" value="TilS_C"/>
    <property type="match status" value="1"/>
</dbReference>
<evidence type="ECO:0000256" key="5">
    <source>
        <dbReference type="ARBA" id="ARBA00022694"/>
    </source>
</evidence>
<evidence type="ECO:0000256" key="2">
    <source>
        <dbReference type="ARBA" id="ARBA00013267"/>
    </source>
</evidence>
<dbReference type="NCBIfam" id="TIGR02433">
    <property type="entry name" value="lysidine_TilS_C"/>
    <property type="match status" value="1"/>
</dbReference>
<dbReference type="CDD" id="cd01992">
    <property type="entry name" value="TilS_N"/>
    <property type="match status" value="1"/>
</dbReference>
<dbReference type="InterPro" id="IPR012094">
    <property type="entry name" value="tRNA_Ile_lys_synt"/>
</dbReference>
<dbReference type="InterPro" id="IPR012795">
    <property type="entry name" value="tRNA_Ile_lys_synt_N"/>
</dbReference>
<dbReference type="HAMAP" id="MF_01161">
    <property type="entry name" value="tRNA_Ile_lys_synt"/>
    <property type="match status" value="1"/>
</dbReference>
<evidence type="ECO:0000256" key="4">
    <source>
        <dbReference type="ARBA" id="ARBA00022598"/>
    </source>
</evidence>
<evidence type="ECO:0000256" key="6">
    <source>
        <dbReference type="ARBA" id="ARBA00022741"/>
    </source>
</evidence>
<dbReference type="InterPro" id="IPR011063">
    <property type="entry name" value="TilS/TtcA_N"/>
</dbReference>
<evidence type="ECO:0000259" key="9">
    <source>
        <dbReference type="SMART" id="SM00977"/>
    </source>
</evidence>
<keyword evidence="7" id="KW-0067">ATP-binding</keyword>
<evidence type="ECO:0000256" key="1">
    <source>
        <dbReference type="ARBA" id="ARBA00004496"/>
    </source>
</evidence>
<dbReference type="EC" id="6.3.4.19" evidence="2"/>
<dbReference type="AlphaFoldDB" id="A0A381SD89"/>
<keyword evidence="6" id="KW-0547">Nucleotide-binding</keyword>
<keyword evidence="3" id="KW-0963">Cytoplasm</keyword>
<organism evidence="10">
    <name type="scientific">marine metagenome</name>
    <dbReference type="NCBI Taxonomy" id="408172"/>
    <lineage>
        <taxon>unclassified sequences</taxon>
        <taxon>metagenomes</taxon>
        <taxon>ecological metagenomes</taxon>
    </lineage>
</organism>
<proteinExistence type="inferred from homology"/>
<evidence type="ECO:0000256" key="7">
    <source>
        <dbReference type="ARBA" id="ARBA00022840"/>
    </source>
</evidence>
<evidence type="ECO:0000256" key="8">
    <source>
        <dbReference type="ARBA" id="ARBA00048539"/>
    </source>
</evidence>
<dbReference type="InterPro" id="IPR012796">
    <property type="entry name" value="Lysidine-tRNA-synth_C"/>
</dbReference>
<dbReference type="SMART" id="SM00977">
    <property type="entry name" value="TilS_C"/>
    <property type="match status" value="1"/>
</dbReference>
<accession>A0A381SD89</accession>
<dbReference type="SUPFAM" id="SSF82829">
    <property type="entry name" value="MesJ substrate recognition domain-like"/>
    <property type="match status" value="1"/>
</dbReference>
<dbReference type="GO" id="GO:0005524">
    <property type="term" value="F:ATP binding"/>
    <property type="evidence" value="ECO:0007669"/>
    <property type="project" value="UniProtKB-KW"/>
</dbReference>
<keyword evidence="5" id="KW-0819">tRNA processing</keyword>
<dbReference type="PANTHER" id="PTHR43033">
    <property type="entry name" value="TRNA(ILE)-LYSIDINE SYNTHASE-RELATED"/>
    <property type="match status" value="1"/>
</dbReference>
<dbReference type="GO" id="GO:0032267">
    <property type="term" value="F:tRNA(Ile)-lysidine synthase activity"/>
    <property type="evidence" value="ECO:0007669"/>
    <property type="project" value="UniProtKB-EC"/>
</dbReference>
<dbReference type="GO" id="GO:0005737">
    <property type="term" value="C:cytoplasm"/>
    <property type="evidence" value="ECO:0007669"/>
    <property type="project" value="UniProtKB-SubCell"/>
</dbReference>
<dbReference type="PANTHER" id="PTHR43033:SF1">
    <property type="entry name" value="TRNA(ILE)-LYSIDINE SYNTHASE-RELATED"/>
    <property type="match status" value="1"/>
</dbReference>
<dbReference type="Gene3D" id="1.20.59.20">
    <property type="match status" value="1"/>
</dbReference>
<dbReference type="InterPro" id="IPR014729">
    <property type="entry name" value="Rossmann-like_a/b/a_fold"/>
</dbReference>
<dbReference type="GO" id="GO:0008033">
    <property type="term" value="P:tRNA processing"/>
    <property type="evidence" value="ECO:0007669"/>
    <property type="project" value="UniProtKB-KW"/>
</dbReference>
<gene>
    <name evidence="10" type="ORF">METZ01_LOCUS54889</name>
</gene>
<comment type="catalytic activity">
    <reaction evidence="8">
        <text>cytidine(34) in tRNA(Ile2) + L-lysine + ATP = lysidine(34) in tRNA(Ile2) + AMP + diphosphate + H(+)</text>
        <dbReference type="Rhea" id="RHEA:43744"/>
        <dbReference type="Rhea" id="RHEA-COMP:10625"/>
        <dbReference type="Rhea" id="RHEA-COMP:10670"/>
        <dbReference type="ChEBI" id="CHEBI:15378"/>
        <dbReference type="ChEBI" id="CHEBI:30616"/>
        <dbReference type="ChEBI" id="CHEBI:32551"/>
        <dbReference type="ChEBI" id="CHEBI:33019"/>
        <dbReference type="ChEBI" id="CHEBI:82748"/>
        <dbReference type="ChEBI" id="CHEBI:83665"/>
        <dbReference type="ChEBI" id="CHEBI:456215"/>
        <dbReference type="EC" id="6.3.4.19"/>
    </reaction>
</comment>
<dbReference type="SUPFAM" id="SSF56037">
    <property type="entry name" value="PheT/TilS domain"/>
    <property type="match status" value="1"/>
</dbReference>
<evidence type="ECO:0000313" key="10">
    <source>
        <dbReference type="EMBL" id="SVA02035.1"/>
    </source>
</evidence>
<dbReference type="EMBL" id="UINC01002963">
    <property type="protein sequence ID" value="SVA02035.1"/>
    <property type="molecule type" value="Genomic_DNA"/>
</dbReference>